<dbReference type="OrthoDB" id="3386372at2"/>
<comment type="caution">
    <text evidence="1">The sequence shown here is derived from an EMBL/GenBank/DDBJ whole genome shotgun (WGS) entry which is preliminary data.</text>
</comment>
<evidence type="ECO:0000313" key="1">
    <source>
        <dbReference type="EMBL" id="KUO20045.1"/>
    </source>
</evidence>
<gene>
    <name evidence="1" type="ORF">AQJ91_16425</name>
</gene>
<dbReference type="RefSeq" id="WP_067021715.1">
    <property type="nucleotide sequence ID" value="NZ_KQ949083.1"/>
</dbReference>
<name>A0A117S0S2_9ACTN</name>
<sequence length="200" mass="21858">MTRRFRFPVPEDDLWHWFEVGDDGRVLRQISLRGPESVPVVAAEPGERARARDACGTWGAQVYEVVYGVGAPEPVVEPPDARPVGERDFAVAWGRARSYRQCDVRHDSGPLPVGTRLTGTFTVSPWGPGVTGVFVDVGLPAPGFVDALPLLQAECEWPAEGVSAEFEVISVRVGTTYPQIRLRPTAVPPPGEPWPRPAPR</sequence>
<dbReference type="AlphaFoldDB" id="A0A117S0S2"/>
<accession>A0A117S0S2</accession>
<dbReference type="EMBL" id="LMXB01000045">
    <property type="protein sequence ID" value="KUO20045.1"/>
    <property type="molecule type" value="Genomic_DNA"/>
</dbReference>
<keyword evidence="2" id="KW-1185">Reference proteome</keyword>
<proteinExistence type="predicted"/>
<dbReference type="Proteomes" id="UP000053260">
    <property type="component" value="Unassembled WGS sequence"/>
</dbReference>
<protein>
    <submittedName>
        <fullName evidence="1">Uncharacterized protein</fullName>
    </submittedName>
</protein>
<organism evidence="1 2">
    <name type="scientific">Streptomyces dysideae</name>
    <dbReference type="NCBI Taxonomy" id="909626"/>
    <lineage>
        <taxon>Bacteria</taxon>
        <taxon>Bacillati</taxon>
        <taxon>Actinomycetota</taxon>
        <taxon>Actinomycetes</taxon>
        <taxon>Kitasatosporales</taxon>
        <taxon>Streptomycetaceae</taxon>
        <taxon>Streptomyces</taxon>
    </lineage>
</organism>
<evidence type="ECO:0000313" key="2">
    <source>
        <dbReference type="Proteomes" id="UP000053260"/>
    </source>
</evidence>
<reference evidence="1 2" key="1">
    <citation type="submission" date="2015-10" db="EMBL/GenBank/DDBJ databases">
        <title>Draft genome sequence of Streptomyces sp. RV15, isolated from a marine sponge.</title>
        <authorList>
            <person name="Ruckert C."/>
            <person name="Abdelmohsen U.R."/>
            <person name="Winkler A."/>
            <person name="Hentschel U."/>
            <person name="Kalinowski J."/>
            <person name="Kampfer P."/>
            <person name="Glaeser S."/>
        </authorList>
    </citation>
    <scope>NUCLEOTIDE SEQUENCE [LARGE SCALE GENOMIC DNA]</scope>
    <source>
        <strain evidence="1 2">RV15</strain>
    </source>
</reference>